<feature type="non-terminal residue" evidence="2">
    <location>
        <position position="236"/>
    </location>
</feature>
<sequence length="236" mass="26724">MPRPEIMHNFLGNKGNLGLCFIRRSRGQVVSNFFVSKHITDKTILSSLDNANIAPLYIYPNIDSDAHKKSFLDTTHWPPDVKKCGRVPNLNPEFVQEMEQKLGMTFTTENVGDLQSTFGPENIFTYIYAVLHSPTYRERYSELLKIDFPRLPLTSNIDLFRDLCVLGADLVALHLMEDNYEAASWNQGRDISPYLHLITHFTGGNNGTTIGSFSKSKCYEEGRVYIDTSLGKSGSY</sequence>
<proteinExistence type="predicted"/>
<gene>
    <name evidence="2" type="ORF">S03H2_55547</name>
</gene>
<organism evidence="2">
    <name type="scientific">marine sediment metagenome</name>
    <dbReference type="NCBI Taxonomy" id="412755"/>
    <lineage>
        <taxon>unclassified sequences</taxon>
        <taxon>metagenomes</taxon>
        <taxon>ecological metagenomes</taxon>
    </lineage>
</organism>
<protein>
    <recommendedName>
        <fullName evidence="1">Type ISP restriction-modification enzyme LLaBIII C-terminal specificity domain-containing protein</fullName>
    </recommendedName>
</protein>
<evidence type="ECO:0000313" key="2">
    <source>
        <dbReference type="EMBL" id="GAH81171.1"/>
    </source>
</evidence>
<dbReference type="AlphaFoldDB" id="X1IFI6"/>
<feature type="domain" description="Type ISP restriction-modification enzyme LLaBIII C-terminal specificity" evidence="1">
    <location>
        <begin position="1"/>
        <end position="227"/>
    </location>
</feature>
<dbReference type="EMBL" id="BARU01035489">
    <property type="protein sequence ID" value="GAH81171.1"/>
    <property type="molecule type" value="Genomic_DNA"/>
</dbReference>
<dbReference type="InterPro" id="IPR041635">
    <property type="entry name" value="Type_ISP_LLaBIII_C"/>
</dbReference>
<evidence type="ECO:0000259" key="1">
    <source>
        <dbReference type="Pfam" id="PF18135"/>
    </source>
</evidence>
<name>X1IFI6_9ZZZZ</name>
<reference evidence="2" key="1">
    <citation type="journal article" date="2014" name="Front. Microbiol.">
        <title>High frequency of phylogenetically diverse reductive dehalogenase-homologous genes in deep subseafloor sedimentary metagenomes.</title>
        <authorList>
            <person name="Kawai M."/>
            <person name="Futagami T."/>
            <person name="Toyoda A."/>
            <person name="Takaki Y."/>
            <person name="Nishi S."/>
            <person name="Hori S."/>
            <person name="Arai W."/>
            <person name="Tsubouchi T."/>
            <person name="Morono Y."/>
            <person name="Uchiyama I."/>
            <person name="Ito T."/>
            <person name="Fujiyama A."/>
            <person name="Inagaki F."/>
            <person name="Takami H."/>
        </authorList>
    </citation>
    <scope>NUCLEOTIDE SEQUENCE</scope>
    <source>
        <strain evidence="2">Expedition CK06-06</strain>
    </source>
</reference>
<comment type="caution">
    <text evidence="2">The sequence shown here is derived from an EMBL/GenBank/DDBJ whole genome shotgun (WGS) entry which is preliminary data.</text>
</comment>
<dbReference type="Pfam" id="PF18135">
    <property type="entry name" value="Type_ISP_C"/>
    <property type="match status" value="1"/>
</dbReference>
<accession>X1IFI6</accession>